<accession>A0A6J5RD00</accession>
<reference evidence="2" key="1">
    <citation type="submission" date="2020-05" db="EMBL/GenBank/DDBJ databases">
        <authorList>
            <person name="Chiriac C."/>
            <person name="Salcher M."/>
            <person name="Ghai R."/>
            <person name="Kavagutti S V."/>
        </authorList>
    </citation>
    <scope>NUCLEOTIDE SEQUENCE</scope>
</reference>
<dbReference type="EMBL" id="LR797187">
    <property type="protein sequence ID" value="CAB4192247.1"/>
    <property type="molecule type" value="Genomic_DNA"/>
</dbReference>
<protein>
    <submittedName>
        <fullName evidence="2">Uncharacterized protein</fullName>
    </submittedName>
</protein>
<proteinExistence type="predicted"/>
<gene>
    <name evidence="2" type="ORF">UFOVP1233_21</name>
</gene>
<organism evidence="2">
    <name type="scientific">uncultured Caudovirales phage</name>
    <dbReference type="NCBI Taxonomy" id="2100421"/>
    <lineage>
        <taxon>Viruses</taxon>
        <taxon>Duplodnaviria</taxon>
        <taxon>Heunggongvirae</taxon>
        <taxon>Uroviricota</taxon>
        <taxon>Caudoviricetes</taxon>
        <taxon>Peduoviridae</taxon>
        <taxon>Maltschvirus</taxon>
        <taxon>Maltschvirus maltsch</taxon>
    </lineage>
</organism>
<keyword evidence="1" id="KW-0175">Coiled coil</keyword>
<sequence length="113" mass="12707">MTNHDHIRRLLLQIGDRLNALRGRCQDADNEGSFAEANKAVAFAARELEAIEPEALAEAYDLKALYDRVHLIVVHLRCLRVQLEKCEEAAEAALEDAKRITHALEDSNDDDTL</sequence>
<evidence type="ECO:0000256" key="1">
    <source>
        <dbReference type="SAM" id="Coils"/>
    </source>
</evidence>
<name>A0A6J5RD00_9CAUD</name>
<feature type="coiled-coil region" evidence="1">
    <location>
        <begin position="76"/>
        <end position="103"/>
    </location>
</feature>
<evidence type="ECO:0000313" key="2">
    <source>
        <dbReference type="EMBL" id="CAB4192247.1"/>
    </source>
</evidence>